<gene>
    <name evidence="2" type="ORF">GCM10011579_097350</name>
</gene>
<comment type="caution">
    <text evidence="2">The sequence shown here is derived from an EMBL/GenBank/DDBJ whole genome shotgun (WGS) entry which is preliminary data.</text>
</comment>
<evidence type="ECO:0000313" key="2">
    <source>
        <dbReference type="EMBL" id="GGN96188.1"/>
    </source>
</evidence>
<proteinExistence type="predicted"/>
<evidence type="ECO:0008006" key="4">
    <source>
        <dbReference type="Google" id="ProtNLM"/>
    </source>
</evidence>
<evidence type="ECO:0000256" key="1">
    <source>
        <dbReference type="SAM" id="SignalP"/>
    </source>
</evidence>
<feature type="signal peptide" evidence="1">
    <location>
        <begin position="1"/>
        <end position="33"/>
    </location>
</feature>
<dbReference type="EMBL" id="BMMM01000035">
    <property type="protein sequence ID" value="GGN96188.1"/>
    <property type="molecule type" value="Genomic_DNA"/>
</dbReference>
<name>A0A918DBC8_9ACTN</name>
<keyword evidence="1" id="KW-0732">Signal</keyword>
<dbReference type="AlphaFoldDB" id="A0A918DBC8"/>
<dbReference type="Proteomes" id="UP000600365">
    <property type="component" value="Unassembled WGS sequence"/>
</dbReference>
<dbReference type="RefSeq" id="WP_189192605.1">
    <property type="nucleotide sequence ID" value="NZ_BMMM01000035.1"/>
</dbReference>
<sequence length="157" mass="16237">MQSSRLRQRLAATALVVLAVGAGAVATAAPAMAGDGSTIFGKDNTVAIGNVALAPDKAIAVDVTYSCDPVGDKLAVDVMWRLADERDSNVRSPRGVATVQHSALTCDANKHDVRVTVPVLLPKDSLPFGKGDPAQVTTQLSNLEGAPYAKTVKVSTL</sequence>
<accession>A0A918DBC8</accession>
<feature type="chain" id="PRO_5036949572" description="Lipoprotein" evidence="1">
    <location>
        <begin position="34"/>
        <end position="157"/>
    </location>
</feature>
<protein>
    <recommendedName>
        <fullName evidence="4">Lipoprotein</fullName>
    </recommendedName>
</protein>
<evidence type="ECO:0000313" key="3">
    <source>
        <dbReference type="Proteomes" id="UP000600365"/>
    </source>
</evidence>
<organism evidence="2 3">
    <name type="scientific">Streptomyces albiflavescens</name>
    <dbReference type="NCBI Taxonomy" id="1623582"/>
    <lineage>
        <taxon>Bacteria</taxon>
        <taxon>Bacillati</taxon>
        <taxon>Actinomycetota</taxon>
        <taxon>Actinomycetes</taxon>
        <taxon>Kitasatosporales</taxon>
        <taxon>Streptomycetaceae</taxon>
        <taxon>Streptomyces</taxon>
    </lineage>
</organism>
<reference evidence="2 3" key="1">
    <citation type="journal article" date="2014" name="Int. J. Syst. Evol. Microbiol.">
        <title>Complete genome sequence of Corynebacterium casei LMG S-19264T (=DSM 44701T), isolated from a smear-ripened cheese.</title>
        <authorList>
            <consortium name="US DOE Joint Genome Institute (JGI-PGF)"/>
            <person name="Walter F."/>
            <person name="Albersmeier A."/>
            <person name="Kalinowski J."/>
            <person name="Ruckert C."/>
        </authorList>
    </citation>
    <scope>NUCLEOTIDE SEQUENCE [LARGE SCALE GENOMIC DNA]</scope>
    <source>
        <strain evidence="2 3">CGMCC 4.7111</strain>
    </source>
</reference>
<keyword evidence="3" id="KW-1185">Reference proteome</keyword>